<dbReference type="SUPFAM" id="SSF53098">
    <property type="entry name" value="Ribonuclease H-like"/>
    <property type="match status" value="1"/>
</dbReference>
<comment type="subcellular location">
    <subcellularLocation>
        <location evidence="1">Nucleus</location>
    </subcellularLocation>
</comment>
<dbReference type="EMBL" id="JBBPBM010000006">
    <property type="protein sequence ID" value="KAK8579507.1"/>
    <property type="molecule type" value="Genomic_DNA"/>
</dbReference>
<evidence type="ECO:0000256" key="1">
    <source>
        <dbReference type="ARBA" id="ARBA00004123"/>
    </source>
</evidence>
<keyword evidence="8" id="KW-0539">Nucleus</keyword>
<dbReference type="InterPro" id="IPR052035">
    <property type="entry name" value="ZnF_BED_domain_contain"/>
</dbReference>
<dbReference type="Pfam" id="PF03080">
    <property type="entry name" value="Neprosin"/>
    <property type="match status" value="1"/>
</dbReference>
<evidence type="ECO:0000256" key="2">
    <source>
        <dbReference type="ARBA" id="ARBA00022723"/>
    </source>
</evidence>
<keyword evidence="5" id="KW-0805">Transcription regulation</keyword>
<dbReference type="PROSITE" id="PS50808">
    <property type="entry name" value="ZF_BED"/>
    <property type="match status" value="1"/>
</dbReference>
<evidence type="ECO:0008006" key="14">
    <source>
        <dbReference type="Google" id="ProtNLM"/>
    </source>
</evidence>
<dbReference type="Pfam" id="PF14372">
    <property type="entry name" value="hAT-like_RNase-H"/>
    <property type="match status" value="1"/>
</dbReference>
<protein>
    <recommendedName>
        <fullName evidence="14">BED-type domain-containing protein</fullName>
    </recommendedName>
</protein>
<dbReference type="InterPro" id="IPR025525">
    <property type="entry name" value="hAT-like_transposase_RNase-H"/>
</dbReference>
<dbReference type="InterPro" id="IPR012337">
    <property type="entry name" value="RNaseH-like_sf"/>
</dbReference>
<evidence type="ECO:0000256" key="5">
    <source>
        <dbReference type="ARBA" id="ARBA00023015"/>
    </source>
</evidence>
<gene>
    <name evidence="12" type="ORF">V6N12_069831</name>
</gene>
<dbReference type="Proteomes" id="UP001472677">
    <property type="component" value="Unassembled WGS sequence"/>
</dbReference>
<accession>A0ABR2FEY9</accession>
<feature type="domain" description="BED-type" evidence="10">
    <location>
        <begin position="62"/>
        <end position="113"/>
    </location>
</feature>
<evidence type="ECO:0000256" key="8">
    <source>
        <dbReference type="ARBA" id="ARBA00023242"/>
    </source>
</evidence>
<sequence>MSSEPQSSSTPVGVSRVEELFVNVDDNFNEEDECNVEASEPLLDTTTKEAEVENPFRVFKKPRRSKVWDDFLEPEFINKQWKVRCKYCNQPLSVLKSKSTSHLKRHIDGCIKKSRFLKQQQALNFLPSESSTGTDQSGFVSALHDGKVDMLKMREAMAHWITMHEHPFSIVEEEGFNLMMKRGMPQWTSVSRVTIRSDSFKVYEFEKLKLKLQKRVLNFVHLPPPRKWANIAYCILKCLKEWEIEDKVFTISVDNASANDSCIKILKDNFATNGRLLCNEKLFRVRCCAHILNIMVQHGLQQVQDIIEKVHDTVDFLNASDARLKRFDELASQYNVQDRKLILECKTRWNSTYDMLDCAIKFRKVFPRYALHDHSYNYCPDDDEWEKIEKLLEILKVFKATTNIISGSEYPTANLFLGEVQRIKVLLDVKSESLDDFVKSMVANMKERFTKYWGECNLLMAIGLVMDPRLKMRAVEIAFPKMFPSNLVRENIGKVKDIMYQLFEEYLRIYSSTCNVEESGECAFPINAHGGDVTSSGLSELLQDVFSGETSIPRVKNELDLCLDEGCIFSQDVKFDAIAWWREKSNKFRILSKMASPDGDIIDCVLLHHQPAFDHPQLKGQQPSFVWFMRYLQDPPERPRAYEAEGMMNMGAEEEHVQLWRISGETCPEGTIPIRRTREEDMLRASSVRRFGRKPRRAVRRDSSSNGHEHAVGYVNGEEYYGAKGSINVWAPRVTDQYEFSLSQLWLISGSFAHDLNTIEAGFVQTNNRIAIGTAISPISSYHGGQFDITLLVWKDPKHGHWWLEFGPGVLVGYWPSFLFTHLRDHATMVQFGGEVVNSRTGGFHTSTAMGSGHFSGEGFGKASYFRNLQVVDWDNNIIPLSNLRLLADHPDCYDIRGGINGDWGYYFYYGGPGRNIRCP</sequence>
<keyword evidence="3 9" id="KW-0863">Zinc-finger</keyword>
<evidence type="ECO:0000313" key="13">
    <source>
        <dbReference type="Proteomes" id="UP001472677"/>
    </source>
</evidence>
<evidence type="ECO:0000256" key="6">
    <source>
        <dbReference type="ARBA" id="ARBA00023125"/>
    </source>
</evidence>
<organism evidence="12 13">
    <name type="scientific">Hibiscus sabdariffa</name>
    <name type="common">roselle</name>
    <dbReference type="NCBI Taxonomy" id="183260"/>
    <lineage>
        <taxon>Eukaryota</taxon>
        <taxon>Viridiplantae</taxon>
        <taxon>Streptophyta</taxon>
        <taxon>Embryophyta</taxon>
        <taxon>Tracheophyta</taxon>
        <taxon>Spermatophyta</taxon>
        <taxon>Magnoliopsida</taxon>
        <taxon>eudicotyledons</taxon>
        <taxon>Gunneridae</taxon>
        <taxon>Pentapetalae</taxon>
        <taxon>rosids</taxon>
        <taxon>malvids</taxon>
        <taxon>Malvales</taxon>
        <taxon>Malvaceae</taxon>
        <taxon>Malvoideae</taxon>
        <taxon>Hibiscus</taxon>
    </lineage>
</organism>
<dbReference type="SUPFAM" id="SSF57667">
    <property type="entry name" value="beta-beta-alpha zinc fingers"/>
    <property type="match status" value="1"/>
</dbReference>
<keyword evidence="2" id="KW-0479">Metal-binding</keyword>
<proteinExistence type="predicted"/>
<evidence type="ECO:0000256" key="7">
    <source>
        <dbReference type="ARBA" id="ARBA00023163"/>
    </source>
</evidence>
<dbReference type="PROSITE" id="PS52045">
    <property type="entry name" value="NEPROSIN_PEP_CD"/>
    <property type="match status" value="1"/>
</dbReference>
<comment type="caution">
    <text evidence="12">The sequence shown here is derived from an EMBL/GenBank/DDBJ whole genome shotgun (WGS) entry which is preliminary data.</text>
</comment>
<evidence type="ECO:0000313" key="12">
    <source>
        <dbReference type="EMBL" id="KAK8579507.1"/>
    </source>
</evidence>
<dbReference type="InterPro" id="IPR036236">
    <property type="entry name" value="Znf_C2H2_sf"/>
</dbReference>
<keyword evidence="13" id="KW-1185">Reference proteome</keyword>
<evidence type="ECO:0000256" key="3">
    <source>
        <dbReference type="ARBA" id="ARBA00022771"/>
    </source>
</evidence>
<dbReference type="PANTHER" id="PTHR46481:SF10">
    <property type="entry name" value="ZINC FINGER BED DOMAIN-CONTAINING PROTEIN 39"/>
    <property type="match status" value="1"/>
</dbReference>
<feature type="domain" description="Neprosin PEP catalytic" evidence="11">
    <location>
        <begin position="702"/>
        <end position="920"/>
    </location>
</feature>
<dbReference type="SMART" id="SM00614">
    <property type="entry name" value="ZnF_BED"/>
    <property type="match status" value="1"/>
</dbReference>
<keyword evidence="4" id="KW-0862">Zinc</keyword>
<dbReference type="PANTHER" id="PTHR46481">
    <property type="entry name" value="ZINC FINGER BED DOMAIN-CONTAINING PROTEIN 4"/>
    <property type="match status" value="1"/>
</dbReference>
<keyword evidence="6" id="KW-0238">DNA-binding</keyword>
<evidence type="ECO:0000259" key="11">
    <source>
        <dbReference type="PROSITE" id="PS52045"/>
    </source>
</evidence>
<dbReference type="InterPro" id="IPR004314">
    <property type="entry name" value="Neprosin"/>
</dbReference>
<name>A0ABR2FEY9_9ROSI</name>
<keyword evidence="7" id="KW-0804">Transcription</keyword>
<reference evidence="12 13" key="1">
    <citation type="journal article" date="2024" name="G3 (Bethesda)">
        <title>Genome assembly of Hibiscus sabdariffa L. provides insights into metabolisms of medicinal natural products.</title>
        <authorList>
            <person name="Kim T."/>
        </authorList>
    </citation>
    <scope>NUCLEOTIDE SEQUENCE [LARGE SCALE GENOMIC DNA]</scope>
    <source>
        <strain evidence="12">TK-2024</strain>
        <tissue evidence="12">Old leaves</tissue>
    </source>
</reference>
<evidence type="ECO:0000256" key="9">
    <source>
        <dbReference type="PROSITE-ProRule" id="PRU00027"/>
    </source>
</evidence>
<dbReference type="Pfam" id="PF14365">
    <property type="entry name" value="Neprosin_AP"/>
    <property type="match status" value="1"/>
</dbReference>
<evidence type="ECO:0000259" key="10">
    <source>
        <dbReference type="PROSITE" id="PS50808"/>
    </source>
</evidence>
<evidence type="ECO:0000256" key="4">
    <source>
        <dbReference type="ARBA" id="ARBA00022833"/>
    </source>
</evidence>
<dbReference type="InterPro" id="IPR025521">
    <property type="entry name" value="Neprosin_propep"/>
</dbReference>
<dbReference type="InterPro" id="IPR003656">
    <property type="entry name" value="Znf_BED"/>
</dbReference>